<feature type="transmembrane region" description="Helical" evidence="1">
    <location>
        <begin position="163"/>
        <end position="185"/>
    </location>
</feature>
<keyword evidence="1" id="KW-1133">Transmembrane helix</keyword>
<reference evidence="2" key="1">
    <citation type="submission" date="2021-02" db="EMBL/GenBank/DDBJ databases">
        <authorList>
            <person name="Dougan E. K."/>
            <person name="Rhodes N."/>
            <person name="Thang M."/>
            <person name="Chan C."/>
        </authorList>
    </citation>
    <scope>NUCLEOTIDE SEQUENCE</scope>
</reference>
<keyword evidence="1" id="KW-0472">Membrane</keyword>
<protein>
    <submittedName>
        <fullName evidence="2">Uncharacterized protein</fullName>
    </submittedName>
</protein>
<dbReference type="OrthoDB" id="21330at2759"/>
<organism evidence="2 3">
    <name type="scientific">Polarella glacialis</name>
    <name type="common">Dinoflagellate</name>
    <dbReference type="NCBI Taxonomy" id="89957"/>
    <lineage>
        <taxon>Eukaryota</taxon>
        <taxon>Sar</taxon>
        <taxon>Alveolata</taxon>
        <taxon>Dinophyceae</taxon>
        <taxon>Suessiales</taxon>
        <taxon>Suessiaceae</taxon>
        <taxon>Polarella</taxon>
    </lineage>
</organism>
<keyword evidence="1" id="KW-0812">Transmembrane</keyword>
<dbReference type="AlphaFoldDB" id="A0A813FUD4"/>
<name>A0A813FUD4_POLGL</name>
<feature type="transmembrane region" description="Helical" evidence="1">
    <location>
        <begin position="197"/>
        <end position="217"/>
    </location>
</feature>
<evidence type="ECO:0000256" key="1">
    <source>
        <dbReference type="SAM" id="Phobius"/>
    </source>
</evidence>
<gene>
    <name evidence="2" type="ORF">PGLA1383_LOCUS35122</name>
</gene>
<dbReference type="Proteomes" id="UP000654075">
    <property type="component" value="Unassembled WGS sequence"/>
</dbReference>
<dbReference type="InterPro" id="IPR036259">
    <property type="entry name" value="MFS_trans_sf"/>
</dbReference>
<dbReference type="Gene3D" id="1.20.1250.20">
    <property type="entry name" value="MFS general substrate transporter like domains"/>
    <property type="match status" value="1"/>
</dbReference>
<dbReference type="GO" id="GO:0022857">
    <property type="term" value="F:transmembrane transporter activity"/>
    <property type="evidence" value="ECO:0007669"/>
    <property type="project" value="InterPro"/>
</dbReference>
<comment type="caution">
    <text evidence="2">The sequence shown here is derived from an EMBL/GenBank/DDBJ whole genome shotgun (WGS) entry which is preliminary data.</text>
</comment>
<accession>A0A813FUD4</accession>
<dbReference type="InterPro" id="IPR011701">
    <property type="entry name" value="MFS"/>
</dbReference>
<evidence type="ECO:0000313" key="3">
    <source>
        <dbReference type="Proteomes" id="UP000654075"/>
    </source>
</evidence>
<proteinExistence type="predicted"/>
<dbReference type="SUPFAM" id="SSF103473">
    <property type="entry name" value="MFS general substrate transporter"/>
    <property type="match status" value="1"/>
</dbReference>
<dbReference type="EMBL" id="CAJNNV010026162">
    <property type="protein sequence ID" value="CAE8617462.1"/>
    <property type="molecule type" value="Genomic_DNA"/>
</dbReference>
<keyword evidence="3" id="KW-1185">Reference proteome</keyword>
<evidence type="ECO:0000313" key="2">
    <source>
        <dbReference type="EMBL" id="CAE8617462.1"/>
    </source>
</evidence>
<dbReference type="Pfam" id="PF07690">
    <property type="entry name" value="MFS_1"/>
    <property type="match status" value="1"/>
</dbReference>
<sequence>MALAWGASASSSAGSTAPAFAALGSSRQGAAFHCGCHQCSACRQSSVCLTAVPARARLHLNRASQQRGETLGAAVLVGAALCLKERRRHRRWRHSDSSSTSTSTAAALAAAATITTIRTTTTSTTTRTTPTTTRTIITRAAALAAEGQAEDADVSPSSTPQKVVFACIFLHLLGFTMSGPLMPALRQHFSLAASSTGLITSAFPLGMFGAVFIFPILSDVIGRKPVLVISYLGVGVGFMLQALAVKLNLSFQTFLALRVLSGAFAGASTASYVLSAHGPVTDHLCFELLPAVFLSVAGAPPSAPLAAHSAAAALAALEDVRLLEERLAGQERALVESRALGPLEVFTALHDPLGLLFDSALAALRFAAAAVSAGEAPFPGSAEVLAEAAGLEAQLQNLLTVQTKEPLFFWHGPKWLALSKLRKLIGRGAWNEHLKALAATAGATSQSEILGKASEADGGDGLATQASANPLVPLLGVAVDDSFCGEGGPCDLLAVLEQATAASGKAFPKQSAGVHVIVLPSAEETLRRIGAALRAAEASVPKLFVSMVLGAGSLKDVQAATAAATHALGRKKLDLIWLPYDAFKKKQWPEVKIALEEAGLTYGVHSEIASKTVAQKLLAERQPKPAAWLTPDDLLRPAAREAVEVARGAGVAAVSLPRGSATASGLVAMYAKLSSLVSSESAQKEAVAQGLIRWALQRGLAPVLRLGRGDEETAAPAEVFRDLAEQLSGGKHPVSVRLLEALRAAARPMEASKLPEKKGSSSSALEDAFQAGRAAMEAAAGAAQKALEPSAPQATVSGAPLEPGVEAQQLSTLPEQNEVYKANDHVIYREDFFDVATFAAIKAETQRLWRSKDIEANCNLDGKNRLGGYILDLQRRDSSLYNLIYGNEPFRRWVSAVNGEGAMWPSDFPIELREYGRKSKGMGCHPDLQMYAVPRKDLEFAFTVDNDSRCNVTFWDAAGQQHLVQTKPNSMMMVRVNAATHCVSPTDGGTRSILKFIYVGDYRKSKDFWFYTENECDDTNPNRQELDERRAARVAQEAALGGSLEL</sequence>
<feature type="transmembrane region" description="Helical" evidence="1">
    <location>
        <begin position="229"/>
        <end position="248"/>
    </location>
</feature>